<organism evidence="1 2">
    <name type="scientific">Portunus trituberculatus</name>
    <name type="common">Swimming crab</name>
    <name type="synonym">Neptunus trituberculatus</name>
    <dbReference type="NCBI Taxonomy" id="210409"/>
    <lineage>
        <taxon>Eukaryota</taxon>
        <taxon>Metazoa</taxon>
        <taxon>Ecdysozoa</taxon>
        <taxon>Arthropoda</taxon>
        <taxon>Crustacea</taxon>
        <taxon>Multicrustacea</taxon>
        <taxon>Malacostraca</taxon>
        <taxon>Eumalacostraca</taxon>
        <taxon>Eucarida</taxon>
        <taxon>Decapoda</taxon>
        <taxon>Pleocyemata</taxon>
        <taxon>Brachyura</taxon>
        <taxon>Eubrachyura</taxon>
        <taxon>Portunoidea</taxon>
        <taxon>Portunidae</taxon>
        <taxon>Portuninae</taxon>
        <taxon>Portunus</taxon>
    </lineage>
</organism>
<accession>A0A5B7KHY9</accession>
<protein>
    <submittedName>
        <fullName evidence="1">Uncharacterized protein</fullName>
    </submittedName>
</protein>
<dbReference type="AlphaFoldDB" id="A0A5B7KHY9"/>
<comment type="caution">
    <text evidence="1">The sequence shown here is derived from an EMBL/GenBank/DDBJ whole genome shotgun (WGS) entry which is preliminary data.</text>
</comment>
<gene>
    <name evidence="1" type="ORF">E2C01_100589</name>
</gene>
<sequence>MEKDEEDIRNKGGIGEAKVTTGRMRWTWRKLWAVNSRRRLPTACTTLTARSCSLKSGKPVSPCSALDIGVK</sequence>
<name>A0A5B7KHY9_PORTR</name>
<reference evidence="1 2" key="1">
    <citation type="submission" date="2019-05" db="EMBL/GenBank/DDBJ databases">
        <title>Another draft genome of Portunus trituberculatus and its Hox gene families provides insights of decapod evolution.</title>
        <authorList>
            <person name="Jeong J.-H."/>
            <person name="Song I."/>
            <person name="Kim S."/>
            <person name="Choi T."/>
            <person name="Kim D."/>
            <person name="Ryu S."/>
            <person name="Kim W."/>
        </authorList>
    </citation>
    <scope>NUCLEOTIDE SEQUENCE [LARGE SCALE GENOMIC DNA]</scope>
    <source>
        <tissue evidence="1">Muscle</tissue>
    </source>
</reference>
<proteinExistence type="predicted"/>
<evidence type="ECO:0000313" key="2">
    <source>
        <dbReference type="Proteomes" id="UP000324222"/>
    </source>
</evidence>
<evidence type="ECO:0000313" key="1">
    <source>
        <dbReference type="EMBL" id="MPD04878.1"/>
    </source>
</evidence>
<keyword evidence="2" id="KW-1185">Reference proteome</keyword>
<dbReference type="EMBL" id="VSRR010143247">
    <property type="protein sequence ID" value="MPD04878.1"/>
    <property type="molecule type" value="Genomic_DNA"/>
</dbReference>
<dbReference type="Proteomes" id="UP000324222">
    <property type="component" value="Unassembled WGS sequence"/>
</dbReference>